<feature type="compositionally biased region" description="Polar residues" evidence="4">
    <location>
        <begin position="97"/>
        <end position="124"/>
    </location>
</feature>
<dbReference type="InterPro" id="IPR016092">
    <property type="entry name" value="ATAP"/>
</dbReference>
<dbReference type="InterPro" id="IPR050322">
    <property type="entry name" value="Fe-S_cluster_asmbl/transfer"/>
</dbReference>
<feature type="compositionally biased region" description="Polar residues" evidence="4">
    <location>
        <begin position="76"/>
        <end position="86"/>
    </location>
</feature>
<evidence type="ECO:0000256" key="4">
    <source>
        <dbReference type="SAM" id="MobiDB-lite"/>
    </source>
</evidence>
<dbReference type="Proteomes" id="UP000696280">
    <property type="component" value="Unassembled WGS sequence"/>
</dbReference>
<feature type="compositionally biased region" description="Polar residues" evidence="4">
    <location>
        <begin position="41"/>
        <end position="66"/>
    </location>
</feature>
<dbReference type="AlphaFoldDB" id="A0A9N9PSC1"/>
<dbReference type="InterPro" id="IPR035903">
    <property type="entry name" value="HesB-like_dom_sf"/>
</dbReference>
<dbReference type="FunFam" id="2.60.300.12:FF:000001">
    <property type="entry name" value="Iron-binding protein IscA"/>
    <property type="match status" value="1"/>
</dbReference>
<evidence type="ECO:0000313" key="7">
    <source>
        <dbReference type="Proteomes" id="UP000696280"/>
    </source>
</evidence>
<keyword evidence="7" id="KW-1185">Reference proteome</keyword>
<comment type="caution">
    <text evidence="6">The sequence shown here is derived from an EMBL/GenBank/DDBJ whole genome shotgun (WGS) entry which is preliminary data.</text>
</comment>
<evidence type="ECO:0000256" key="2">
    <source>
        <dbReference type="ARBA" id="ARBA00054873"/>
    </source>
</evidence>
<feature type="domain" description="Core" evidence="5">
    <location>
        <begin position="145"/>
        <end position="244"/>
    </location>
</feature>
<dbReference type="GO" id="GO:0005739">
    <property type="term" value="C:mitochondrion"/>
    <property type="evidence" value="ECO:0007669"/>
    <property type="project" value="TreeGrafter"/>
</dbReference>
<organism evidence="6 7">
    <name type="scientific">Hymenoscyphus fraxineus</name>
    <dbReference type="NCBI Taxonomy" id="746836"/>
    <lineage>
        <taxon>Eukaryota</taxon>
        <taxon>Fungi</taxon>
        <taxon>Dikarya</taxon>
        <taxon>Ascomycota</taxon>
        <taxon>Pezizomycotina</taxon>
        <taxon>Leotiomycetes</taxon>
        <taxon>Helotiales</taxon>
        <taxon>Helotiaceae</taxon>
        <taxon>Hymenoscyphus</taxon>
    </lineage>
</organism>
<dbReference type="Pfam" id="PF01521">
    <property type="entry name" value="Fe-S_biosyn"/>
    <property type="match status" value="1"/>
</dbReference>
<dbReference type="GO" id="GO:0016226">
    <property type="term" value="P:iron-sulfur cluster assembly"/>
    <property type="evidence" value="ECO:0007669"/>
    <property type="project" value="InterPro"/>
</dbReference>
<protein>
    <recommendedName>
        <fullName evidence="3">Iron-sulfur assembly protein 1</fullName>
    </recommendedName>
</protein>
<dbReference type="Gene3D" id="2.60.300.12">
    <property type="entry name" value="HesB-like domain"/>
    <property type="match status" value="1"/>
</dbReference>
<dbReference type="EMBL" id="CAJVRL010000055">
    <property type="protein sequence ID" value="CAG8954020.1"/>
    <property type="molecule type" value="Genomic_DNA"/>
</dbReference>
<name>A0A9N9PSC1_9HELO</name>
<dbReference type="PROSITE" id="PS01152">
    <property type="entry name" value="HESB"/>
    <property type="match status" value="1"/>
</dbReference>
<evidence type="ECO:0000259" key="5">
    <source>
        <dbReference type="Pfam" id="PF01521"/>
    </source>
</evidence>
<dbReference type="NCBIfam" id="TIGR00049">
    <property type="entry name" value="iron-sulfur cluster assembly accessory protein"/>
    <property type="match status" value="1"/>
</dbReference>
<dbReference type="PANTHER" id="PTHR10072:SF41">
    <property type="entry name" value="IRON-SULFUR CLUSTER ASSEMBLY 1 HOMOLOG, MITOCHONDRIAL"/>
    <property type="match status" value="1"/>
</dbReference>
<proteinExistence type="inferred from homology"/>
<evidence type="ECO:0000313" key="6">
    <source>
        <dbReference type="EMBL" id="CAG8954020.1"/>
    </source>
</evidence>
<dbReference type="OrthoDB" id="333486at2759"/>
<evidence type="ECO:0000256" key="1">
    <source>
        <dbReference type="ARBA" id="ARBA00006718"/>
    </source>
</evidence>
<feature type="region of interest" description="Disordered" evidence="4">
    <location>
        <begin position="41"/>
        <end position="136"/>
    </location>
</feature>
<gene>
    <name evidence="6" type="ORF">HYFRA_00009120</name>
</gene>
<evidence type="ECO:0000256" key="3">
    <source>
        <dbReference type="ARBA" id="ARBA00071673"/>
    </source>
</evidence>
<comment type="similarity">
    <text evidence="1">Belongs to the HesB/IscA family.</text>
</comment>
<dbReference type="GO" id="GO:0051537">
    <property type="term" value="F:2 iron, 2 sulfur cluster binding"/>
    <property type="evidence" value="ECO:0007669"/>
    <property type="project" value="TreeGrafter"/>
</dbReference>
<sequence>MPVQRILSPLASSAGSVFRFAPSPTCSSLRPCQYLLRSFSSSQPTNASSKRKMQTSTAWQPHTLGSQPPPPLTGGIPNSVTPSIPQVNDIRPPPQPVAQQNTATTQEVPESATTLKGLGTQKSETAIPATKTRRGYTLRPRKAAMKLTPGAVEQLRTLLDQPNPKLIKVSVKNKGCSGLAYHLEYVDKAGPFDEVVVQDGVKVVIDSGALMSIIDSTMDWTEDKLNQKFVFTNPNIKEECGCGESFMV</sequence>
<dbReference type="SUPFAM" id="SSF89360">
    <property type="entry name" value="HesB-like domain"/>
    <property type="match status" value="1"/>
</dbReference>
<dbReference type="PANTHER" id="PTHR10072">
    <property type="entry name" value="IRON-SULFUR CLUSTER ASSEMBLY PROTEIN"/>
    <property type="match status" value="1"/>
</dbReference>
<dbReference type="InterPro" id="IPR000361">
    <property type="entry name" value="ATAP_core_dom"/>
</dbReference>
<reference evidence="6" key="1">
    <citation type="submission" date="2021-07" db="EMBL/GenBank/DDBJ databases">
        <authorList>
            <person name="Durling M."/>
        </authorList>
    </citation>
    <scope>NUCLEOTIDE SEQUENCE</scope>
</reference>
<comment type="function">
    <text evidence="2">Involved in the assembly of mitochondrial and cytoplasmic iron-sulfur proteins. Probably involved in the binding of an intermediate of Fe/S cluster assembly.</text>
</comment>
<dbReference type="InterPro" id="IPR017870">
    <property type="entry name" value="FeS_cluster_insertion_CS"/>
</dbReference>
<accession>A0A9N9PSC1</accession>